<name>K0T2X8_THAOC</name>
<sequence>MFDITTCFGCCGKKDGVYFLLIKGEYCFVFASEDAASPKYAIELINRRAVVDTHESYIPRIPHPGASNDTTYTSINLETSLGDIEYKFTFANMDDRASTRFCNAIAAASSEAASELTRKRLGHANLLDKRGSVRYANQVGEKKKKDQPEAPVTAGEVMAGMPAAAGY</sequence>
<protein>
    <recommendedName>
        <fullName evidence="4">PH domain-containing protein</fullName>
    </recommendedName>
</protein>
<gene>
    <name evidence="2" type="ORF">THAOC_05388</name>
</gene>
<keyword evidence="3" id="KW-1185">Reference proteome</keyword>
<reference evidence="2 3" key="1">
    <citation type="journal article" date="2012" name="Genome Biol.">
        <title>Genome and low-iron response of an oceanic diatom adapted to chronic iron limitation.</title>
        <authorList>
            <person name="Lommer M."/>
            <person name="Specht M."/>
            <person name="Roy A.S."/>
            <person name="Kraemer L."/>
            <person name="Andreson R."/>
            <person name="Gutowska M.A."/>
            <person name="Wolf J."/>
            <person name="Bergner S.V."/>
            <person name="Schilhabel M.B."/>
            <person name="Klostermeier U.C."/>
            <person name="Beiko R.G."/>
            <person name="Rosenstiel P."/>
            <person name="Hippler M."/>
            <person name="Laroche J."/>
        </authorList>
    </citation>
    <scope>NUCLEOTIDE SEQUENCE [LARGE SCALE GENOMIC DNA]</scope>
    <source>
        <strain evidence="2 3">CCMP1005</strain>
    </source>
</reference>
<proteinExistence type="predicted"/>
<dbReference type="OrthoDB" id="46746at2759"/>
<evidence type="ECO:0008006" key="4">
    <source>
        <dbReference type="Google" id="ProtNLM"/>
    </source>
</evidence>
<dbReference type="AlphaFoldDB" id="K0T2X8"/>
<dbReference type="EMBL" id="AGNL01004943">
    <property type="protein sequence ID" value="EJK73018.1"/>
    <property type="molecule type" value="Genomic_DNA"/>
</dbReference>
<evidence type="ECO:0000313" key="3">
    <source>
        <dbReference type="Proteomes" id="UP000266841"/>
    </source>
</evidence>
<accession>K0T2X8</accession>
<comment type="caution">
    <text evidence="2">The sequence shown here is derived from an EMBL/GenBank/DDBJ whole genome shotgun (WGS) entry which is preliminary data.</text>
</comment>
<evidence type="ECO:0000313" key="2">
    <source>
        <dbReference type="EMBL" id="EJK73018.1"/>
    </source>
</evidence>
<dbReference type="Proteomes" id="UP000266841">
    <property type="component" value="Unassembled WGS sequence"/>
</dbReference>
<organism evidence="2 3">
    <name type="scientific">Thalassiosira oceanica</name>
    <name type="common">Marine diatom</name>
    <dbReference type="NCBI Taxonomy" id="159749"/>
    <lineage>
        <taxon>Eukaryota</taxon>
        <taxon>Sar</taxon>
        <taxon>Stramenopiles</taxon>
        <taxon>Ochrophyta</taxon>
        <taxon>Bacillariophyta</taxon>
        <taxon>Coscinodiscophyceae</taxon>
        <taxon>Thalassiosirophycidae</taxon>
        <taxon>Thalassiosirales</taxon>
        <taxon>Thalassiosiraceae</taxon>
        <taxon>Thalassiosira</taxon>
    </lineage>
</organism>
<evidence type="ECO:0000256" key="1">
    <source>
        <dbReference type="SAM" id="MobiDB-lite"/>
    </source>
</evidence>
<dbReference type="eggNOG" id="ENOG502SRTG">
    <property type="taxonomic scope" value="Eukaryota"/>
</dbReference>
<feature type="region of interest" description="Disordered" evidence="1">
    <location>
        <begin position="137"/>
        <end position="167"/>
    </location>
</feature>